<dbReference type="AlphaFoldDB" id="A0A0L0HKC3"/>
<feature type="transmembrane region" description="Helical" evidence="2">
    <location>
        <begin position="160"/>
        <end position="182"/>
    </location>
</feature>
<dbReference type="GeneID" id="27686692"/>
<feature type="compositionally biased region" description="Acidic residues" evidence="1">
    <location>
        <begin position="250"/>
        <end position="259"/>
    </location>
</feature>
<keyword evidence="4" id="KW-1185">Reference proteome</keyword>
<evidence type="ECO:0000256" key="2">
    <source>
        <dbReference type="SAM" id="Phobius"/>
    </source>
</evidence>
<dbReference type="PANTHER" id="PTHR33802">
    <property type="entry name" value="SI:CH211-161H7.5-RELATED"/>
    <property type="match status" value="1"/>
</dbReference>
<evidence type="ECO:0000256" key="1">
    <source>
        <dbReference type="SAM" id="MobiDB-lite"/>
    </source>
</evidence>
<feature type="transmembrane region" description="Helical" evidence="2">
    <location>
        <begin position="137"/>
        <end position="154"/>
    </location>
</feature>
<dbReference type="InParanoid" id="A0A0L0HKC3"/>
<sequence>MQLVVNTEQMTHPLLLRSFNLLVYVFFVSSSLYNVIGPDPSYGYGKYPTYLTPAPWAFAIWAVIYLLFGGFVIWQWFPETDDVVIDAYGSWFIIASLCGAVWHHFWESGHLVLALIVLLFASAAVTIIYTNLHRLQGPLFVIWINIFAIIARAAEPRHPSILQKILVFFALFQMTTTAVAYTETKKERGDLPGAFTIAWALFAVSAGQKSKFVKYSALVMGVVVAVHAFRPLVRRRRDSERSQRESLLGEGEESREEQV</sequence>
<dbReference type="OMA" id="NDELWVH"/>
<dbReference type="PANTHER" id="PTHR33802:SF1">
    <property type="entry name" value="XK-RELATED PROTEIN"/>
    <property type="match status" value="1"/>
</dbReference>
<dbReference type="VEuPathDB" id="FungiDB:SPPG_03157"/>
<feature type="transmembrane region" description="Helical" evidence="2">
    <location>
        <begin position="14"/>
        <end position="36"/>
    </location>
</feature>
<dbReference type="RefSeq" id="XP_016609384.1">
    <property type="nucleotide sequence ID" value="XM_016751433.1"/>
</dbReference>
<keyword evidence="2" id="KW-0812">Transmembrane</keyword>
<dbReference type="EMBL" id="KQ257454">
    <property type="protein sequence ID" value="KND01345.1"/>
    <property type="molecule type" value="Genomic_DNA"/>
</dbReference>
<proteinExistence type="predicted"/>
<protein>
    <submittedName>
        <fullName evidence="3">Uncharacterized protein</fullName>
    </submittedName>
</protein>
<feature type="region of interest" description="Disordered" evidence="1">
    <location>
        <begin position="240"/>
        <end position="259"/>
    </location>
</feature>
<dbReference type="OrthoDB" id="5586934at2759"/>
<dbReference type="eggNOG" id="ENOG502RZY1">
    <property type="taxonomic scope" value="Eukaryota"/>
</dbReference>
<feature type="transmembrane region" description="Helical" evidence="2">
    <location>
        <begin position="84"/>
        <end position="105"/>
    </location>
</feature>
<accession>A0A0L0HKC3</accession>
<dbReference type="Proteomes" id="UP000053201">
    <property type="component" value="Unassembled WGS sequence"/>
</dbReference>
<evidence type="ECO:0000313" key="3">
    <source>
        <dbReference type="EMBL" id="KND01345.1"/>
    </source>
</evidence>
<keyword evidence="2" id="KW-1133">Transmembrane helix</keyword>
<feature type="transmembrane region" description="Helical" evidence="2">
    <location>
        <begin position="111"/>
        <end position="130"/>
    </location>
</feature>
<evidence type="ECO:0000313" key="4">
    <source>
        <dbReference type="Proteomes" id="UP000053201"/>
    </source>
</evidence>
<keyword evidence="2" id="KW-0472">Membrane</keyword>
<name>A0A0L0HKC3_SPIPD</name>
<dbReference type="STRING" id="645134.A0A0L0HKC3"/>
<feature type="transmembrane region" description="Helical" evidence="2">
    <location>
        <begin position="189"/>
        <end position="206"/>
    </location>
</feature>
<organism evidence="3 4">
    <name type="scientific">Spizellomyces punctatus (strain DAOM BR117)</name>
    <dbReference type="NCBI Taxonomy" id="645134"/>
    <lineage>
        <taxon>Eukaryota</taxon>
        <taxon>Fungi</taxon>
        <taxon>Fungi incertae sedis</taxon>
        <taxon>Chytridiomycota</taxon>
        <taxon>Chytridiomycota incertae sedis</taxon>
        <taxon>Chytridiomycetes</taxon>
        <taxon>Spizellomycetales</taxon>
        <taxon>Spizellomycetaceae</taxon>
        <taxon>Spizellomyces</taxon>
    </lineage>
</organism>
<reference evidence="3 4" key="1">
    <citation type="submission" date="2009-08" db="EMBL/GenBank/DDBJ databases">
        <title>The Genome Sequence of Spizellomyces punctatus strain DAOM BR117.</title>
        <authorList>
            <consortium name="The Broad Institute Genome Sequencing Platform"/>
            <person name="Russ C."/>
            <person name="Cuomo C."/>
            <person name="Shea T."/>
            <person name="Young S.K."/>
            <person name="Zeng Q."/>
            <person name="Koehrsen M."/>
            <person name="Haas B."/>
            <person name="Borodovsky M."/>
            <person name="Guigo R."/>
            <person name="Alvarado L."/>
            <person name="Berlin A."/>
            <person name="Bochicchio J."/>
            <person name="Borenstein D."/>
            <person name="Chapman S."/>
            <person name="Chen Z."/>
            <person name="Engels R."/>
            <person name="Freedman E."/>
            <person name="Gellesch M."/>
            <person name="Goldberg J."/>
            <person name="Griggs A."/>
            <person name="Gujja S."/>
            <person name="Heiman D."/>
            <person name="Hepburn T."/>
            <person name="Howarth C."/>
            <person name="Jen D."/>
            <person name="Larson L."/>
            <person name="Lewis B."/>
            <person name="Mehta T."/>
            <person name="Park D."/>
            <person name="Pearson M."/>
            <person name="Roberts A."/>
            <person name="Saif S."/>
            <person name="Shenoy N."/>
            <person name="Sisk P."/>
            <person name="Stolte C."/>
            <person name="Sykes S."/>
            <person name="Thomson T."/>
            <person name="Walk T."/>
            <person name="White J."/>
            <person name="Yandava C."/>
            <person name="Burger G."/>
            <person name="Gray M.W."/>
            <person name="Holland P.W.H."/>
            <person name="King N."/>
            <person name="Lang F.B.F."/>
            <person name="Roger A.J."/>
            <person name="Ruiz-Trillo I."/>
            <person name="Lander E."/>
            <person name="Nusbaum C."/>
        </authorList>
    </citation>
    <scope>NUCLEOTIDE SEQUENCE [LARGE SCALE GENOMIC DNA]</scope>
    <source>
        <strain evidence="3 4">DAOM BR117</strain>
    </source>
</reference>
<gene>
    <name evidence="3" type="ORF">SPPG_03157</name>
</gene>
<feature type="transmembrane region" description="Helical" evidence="2">
    <location>
        <begin position="56"/>
        <end position="77"/>
    </location>
</feature>
<feature type="transmembrane region" description="Helical" evidence="2">
    <location>
        <begin position="212"/>
        <end position="233"/>
    </location>
</feature>